<keyword evidence="3" id="KW-1185">Reference proteome</keyword>
<sequence length="116" mass="12226">MLAIGSASGYETCQMSCIQPAKARLGSRAAIGRVPPSHPKTSSTNLSKPNSISLSSLPWRGKARPAHDGSEASACFGEPGKWVPMVVSSGDGHEARRRKGGGPWADLILRADWNAE</sequence>
<evidence type="ECO:0000313" key="2">
    <source>
        <dbReference type="EMBL" id="PSN71107.1"/>
    </source>
</evidence>
<dbReference type="Proteomes" id="UP000240883">
    <property type="component" value="Unassembled WGS sequence"/>
</dbReference>
<dbReference type="EMBL" id="KZ678131">
    <property type="protein sequence ID" value="PSN71107.1"/>
    <property type="molecule type" value="Genomic_DNA"/>
</dbReference>
<accession>A0A2T2P0C6</accession>
<name>A0A2T2P0C6_CORCC</name>
<feature type="region of interest" description="Disordered" evidence="1">
    <location>
        <begin position="31"/>
        <end position="75"/>
    </location>
</feature>
<evidence type="ECO:0000313" key="3">
    <source>
        <dbReference type="Proteomes" id="UP000240883"/>
    </source>
</evidence>
<dbReference type="AlphaFoldDB" id="A0A2T2P0C6"/>
<proteinExistence type="predicted"/>
<feature type="compositionally biased region" description="Polar residues" evidence="1">
    <location>
        <begin position="39"/>
        <end position="56"/>
    </location>
</feature>
<evidence type="ECO:0000256" key="1">
    <source>
        <dbReference type="SAM" id="MobiDB-lite"/>
    </source>
</evidence>
<organism evidence="2 3">
    <name type="scientific">Corynespora cassiicola Philippines</name>
    <dbReference type="NCBI Taxonomy" id="1448308"/>
    <lineage>
        <taxon>Eukaryota</taxon>
        <taxon>Fungi</taxon>
        <taxon>Dikarya</taxon>
        <taxon>Ascomycota</taxon>
        <taxon>Pezizomycotina</taxon>
        <taxon>Dothideomycetes</taxon>
        <taxon>Pleosporomycetidae</taxon>
        <taxon>Pleosporales</taxon>
        <taxon>Corynesporascaceae</taxon>
        <taxon>Corynespora</taxon>
    </lineage>
</organism>
<gene>
    <name evidence="2" type="ORF">BS50DRAFT_570519</name>
</gene>
<protein>
    <submittedName>
        <fullName evidence="2">Uncharacterized protein</fullName>
    </submittedName>
</protein>
<reference evidence="2 3" key="1">
    <citation type="journal article" date="2018" name="Front. Microbiol.">
        <title>Genome-Wide Analysis of Corynespora cassiicola Leaf Fall Disease Putative Effectors.</title>
        <authorList>
            <person name="Lopez D."/>
            <person name="Ribeiro S."/>
            <person name="Label P."/>
            <person name="Fumanal B."/>
            <person name="Venisse J.S."/>
            <person name="Kohler A."/>
            <person name="de Oliveira R.R."/>
            <person name="Labutti K."/>
            <person name="Lipzen A."/>
            <person name="Lail K."/>
            <person name="Bauer D."/>
            <person name="Ohm R.A."/>
            <person name="Barry K.W."/>
            <person name="Spatafora J."/>
            <person name="Grigoriev I.V."/>
            <person name="Martin F.M."/>
            <person name="Pujade-Renaud V."/>
        </authorList>
    </citation>
    <scope>NUCLEOTIDE SEQUENCE [LARGE SCALE GENOMIC DNA]</scope>
    <source>
        <strain evidence="2 3">Philippines</strain>
    </source>
</reference>